<dbReference type="InterPro" id="IPR029787">
    <property type="entry name" value="Nucleotide_cyclase"/>
</dbReference>
<dbReference type="PANTHER" id="PTHR43081:SF1">
    <property type="entry name" value="ADENYLATE CYCLASE, TERMINAL-DIFFERENTIATION SPECIFIC"/>
    <property type="match status" value="1"/>
</dbReference>
<keyword evidence="1" id="KW-0802">TPR repeat</keyword>
<dbReference type="Pfam" id="PF21623">
    <property type="entry name" value="HK_sensor_dom_bact"/>
    <property type="match status" value="1"/>
</dbReference>
<reference evidence="4" key="1">
    <citation type="journal article" date="2022" name="Arch. Microbiol.">
        <title>Pseudodesulfovibrio sediminis sp. nov., a mesophilic and neutrophilic sulfate-reducing bacterium isolated from sediment of a brackish lake.</title>
        <authorList>
            <person name="Takahashi A."/>
            <person name="Kojima H."/>
            <person name="Watanabe M."/>
            <person name="Fukui M."/>
        </authorList>
    </citation>
    <scope>NUCLEOTIDE SEQUENCE</scope>
    <source>
        <strain evidence="4">SF6</strain>
    </source>
</reference>
<dbReference type="RefSeq" id="WP_229590608.1">
    <property type="nucleotide sequence ID" value="NZ_AP024485.1"/>
</dbReference>
<dbReference type="PROSITE" id="PS50005">
    <property type="entry name" value="TPR"/>
    <property type="match status" value="1"/>
</dbReference>
<dbReference type="SUPFAM" id="SSF55073">
    <property type="entry name" value="Nucleotide cyclase"/>
    <property type="match status" value="1"/>
</dbReference>
<dbReference type="EMBL" id="AP024485">
    <property type="protein sequence ID" value="BCS88614.1"/>
    <property type="molecule type" value="Genomic_DNA"/>
</dbReference>
<dbReference type="CDD" id="cd07302">
    <property type="entry name" value="CHD"/>
    <property type="match status" value="1"/>
</dbReference>
<evidence type="ECO:0000259" key="3">
    <source>
        <dbReference type="PROSITE" id="PS50125"/>
    </source>
</evidence>
<keyword evidence="5" id="KW-1185">Reference proteome</keyword>
<dbReference type="PROSITE" id="PS50125">
    <property type="entry name" value="GUANYLATE_CYCLASE_2"/>
    <property type="match status" value="1"/>
</dbReference>
<gene>
    <name evidence="4" type="ORF">PSDVSF_18560</name>
</gene>
<organism evidence="4 5">
    <name type="scientific">Pseudodesulfovibrio sediminis</name>
    <dbReference type="NCBI Taxonomy" id="2810563"/>
    <lineage>
        <taxon>Bacteria</taxon>
        <taxon>Pseudomonadati</taxon>
        <taxon>Thermodesulfobacteriota</taxon>
        <taxon>Desulfovibrionia</taxon>
        <taxon>Desulfovibrionales</taxon>
        <taxon>Desulfovibrionaceae</taxon>
    </lineage>
</organism>
<feature type="domain" description="Guanylate cyclase" evidence="3">
    <location>
        <begin position="390"/>
        <end position="517"/>
    </location>
</feature>
<dbReference type="CDD" id="cd18773">
    <property type="entry name" value="PDC1_HK_sensor"/>
    <property type="match status" value="1"/>
</dbReference>
<dbReference type="SMART" id="SM00044">
    <property type="entry name" value="CYCc"/>
    <property type="match status" value="1"/>
</dbReference>
<dbReference type="Gene3D" id="3.30.450.20">
    <property type="entry name" value="PAS domain"/>
    <property type="match status" value="2"/>
</dbReference>
<keyword evidence="2" id="KW-0812">Transmembrane</keyword>
<evidence type="ECO:0000256" key="1">
    <source>
        <dbReference type="PROSITE-ProRule" id="PRU00339"/>
    </source>
</evidence>
<dbReference type="InterPro" id="IPR029151">
    <property type="entry name" value="Sensor-like_sf"/>
</dbReference>
<sequence length="641" mass="72316">MHKDLRAKLTICIPTALALTLVLGLSAFAVYRSSVNHALSLAKSRDLNTVHSVTELMQYEFEDMIADIRLLAQMQESQQVFTSSLTANLAKNLLYFSLDKKSYDIIHYLNSTGMEIFRIDYHGGTPKVVDKHKLENKSTYTYFKHSQKLHVGEVYISPLMLDTESSRSTSRPKPIIHLAAPLFAEDGGRYGVIMLNFFGNHLRRIMKTDGRETNPMLLNDEGYWLRSDKTEDEWGFMHAGREEITFRSRFPAEWERIKPVGKGQFHTANGLFTYATFDPGELIADLAGIKVRSDAGRWTILTHVPETILMAEPNDYFIKILTVTIPLGCILMLSAYFICQFRQKSKKAQLDIIEQHASYARFVPREFLHLLGKGRYRDVTLDNHATREMTVLFSDIRSYTKLSESMTHLEVIQFLNKYFVTVNTPITKNKGFIDSFHGDALMALFEDNATEGAVKAAIGMQHCINELNKERFAQGEQPVAAGIGLHHGELTLGALGTDKRMQATVIGDVVNLSARIESLTKSFGVKIVISDSVYDKLTTPETFNLREIDTVRVKGKQVPVVLYEVFDTDPEELIVQKKAILPLFSQGLTLYKQGGFEKAAEIFSQCMQACPEDTISPIFFTRCKTMARIPPGDGWTGISTI</sequence>
<dbReference type="Proteomes" id="UP001053296">
    <property type="component" value="Chromosome"/>
</dbReference>
<dbReference type="Pfam" id="PF00211">
    <property type="entry name" value="Guanylate_cyc"/>
    <property type="match status" value="1"/>
</dbReference>
<dbReference type="InterPro" id="IPR001054">
    <property type="entry name" value="A/G_cyclase"/>
</dbReference>
<evidence type="ECO:0000256" key="2">
    <source>
        <dbReference type="SAM" id="Phobius"/>
    </source>
</evidence>
<dbReference type="InterPro" id="IPR019734">
    <property type="entry name" value="TPR_rpt"/>
</dbReference>
<keyword evidence="2" id="KW-1133">Transmembrane helix</keyword>
<evidence type="ECO:0000313" key="5">
    <source>
        <dbReference type="Proteomes" id="UP001053296"/>
    </source>
</evidence>
<feature type="repeat" description="TPR" evidence="1">
    <location>
        <begin position="580"/>
        <end position="613"/>
    </location>
</feature>
<evidence type="ECO:0000313" key="4">
    <source>
        <dbReference type="EMBL" id="BCS88614.1"/>
    </source>
</evidence>
<dbReference type="SUPFAM" id="SSF103190">
    <property type="entry name" value="Sensory domain-like"/>
    <property type="match status" value="2"/>
</dbReference>
<accession>A0ABN6EU83</accession>
<name>A0ABN6EU83_9BACT</name>
<dbReference type="PANTHER" id="PTHR43081">
    <property type="entry name" value="ADENYLATE CYCLASE, TERMINAL-DIFFERENTIATION SPECIFIC-RELATED"/>
    <property type="match status" value="1"/>
</dbReference>
<keyword evidence="2" id="KW-0472">Membrane</keyword>
<dbReference type="InterPro" id="IPR050697">
    <property type="entry name" value="Adenylyl/Guanylyl_Cyclase_3/4"/>
</dbReference>
<dbReference type="InterPro" id="IPR048760">
    <property type="entry name" value="VP0354-like_sensor_dom"/>
</dbReference>
<feature type="transmembrane region" description="Helical" evidence="2">
    <location>
        <begin position="316"/>
        <end position="339"/>
    </location>
</feature>
<dbReference type="Gene3D" id="3.30.70.1230">
    <property type="entry name" value="Nucleotide cyclase"/>
    <property type="match status" value="1"/>
</dbReference>
<protein>
    <recommendedName>
        <fullName evidence="3">Guanylate cyclase domain-containing protein</fullName>
    </recommendedName>
</protein>
<proteinExistence type="predicted"/>